<sequence length="131" mass="14910">MNFTREQFLTIARSSNYNCSNPSSDLNYPSFIALFSDKSANFREFKRTVTNVGNGASTYTANLLQPNGTRISVSPKKVGLSREVREAELYSTYKDREQRNGDQVYGSLVWVDREGKHTVRSPIIVMNMLEE</sequence>
<dbReference type="Gene3D" id="2.60.40.2310">
    <property type="match status" value="1"/>
</dbReference>
<evidence type="ECO:0000259" key="1">
    <source>
        <dbReference type="Pfam" id="PF17766"/>
    </source>
</evidence>
<accession>A0A7J7LC97</accession>
<dbReference type="Pfam" id="PF17766">
    <property type="entry name" value="fn3_6"/>
    <property type="match status" value="1"/>
</dbReference>
<comment type="caution">
    <text evidence="2">The sequence shown here is derived from an EMBL/GenBank/DDBJ whole genome shotgun (WGS) entry which is preliminary data.</text>
</comment>
<dbReference type="EMBL" id="JACGCM010002399">
    <property type="protein sequence ID" value="KAF6140144.1"/>
    <property type="molecule type" value="Genomic_DNA"/>
</dbReference>
<feature type="domain" description="Subtilisin-like protease fibronectin type-III" evidence="1">
    <location>
        <begin position="25"/>
        <end position="125"/>
    </location>
</feature>
<dbReference type="AlphaFoldDB" id="A0A7J7LC97"/>
<evidence type="ECO:0000313" key="2">
    <source>
        <dbReference type="EMBL" id="KAF6140144.1"/>
    </source>
</evidence>
<dbReference type="InterPro" id="IPR041469">
    <property type="entry name" value="Subtilisin-like_FN3"/>
</dbReference>
<proteinExistence type="predicted"/>
<gene>
    <name evidence="2" type="ORF">GIB67_028950</name>
</gene>
<dbReference type="Proteomes" id="UP000541444">
    <property type="component" value="Unassembled WGS sequence"/>
</dbReference>
<evidence type="ECO:0000313" key="3">
    <source>
        <dbReference type="Proteomes" id="UP000541444"/>
    </source>
</evidence>
<protein>
    <recommendedName>
        <fullName evidence="1">Subtilisin-like protease fibronectin type-III domain-containing protein</fullName>
    </recommendedName>
</protein>
<keyword evidence="3" id="KW-1185">Reference proteome</keyword>
<dbReference type="OrthoDB" id="206201at2759"/>
<organism evidence="2 3">
    <name type="scientific">Kingdonia uniflora</name>
    <dbReference type="NCBI Taxonomy" id="39325"/>
    <lineage>
        <taxon>Eukaryota</taxon>
        <taxon>Viridiplantae</taxon>
        <taxon>Streptophyta</taxon>
        <taxon>Embryophyta</taxon>
        <taxon>Tracheophyta</taxon>
        <taxon>Spermatophyta</taxon>
        <taxon>Magnoliopsida</taxon>
        <taxon>Ranunculales</taxon>
        <taxon>Circaeasteraceae</taxon>
        <taxon>Kingdonia</taxon>
    </lineage>
</organism>
<reference evidence="2 3" key="1">
    <citation type="journal article" date="2020" name="IScience">
        <title>Genome Sequencing of the Endangered Kingdonia uniflora (Circaeasteraceae, Ranunculales) Reveals Potential Mechanisms of Evolutionary Specialization.</title>
        <authorList>
            <person name="Sun Y."/>
            <person name="Deng T."/>
            <person name="Zhang A."/>
            <person name="Moore M.J."/>
            <person name="Landis J.B."/>
            <person name="Lin N."/>
            <person name="Zhang H."/>
            <person name="Zhang X."/>
            <person name="Huang J."/>
            <person name="Zhang X."/>
            <person name="Sun H."/>
            <person name="Wang H."/>
        </authorList>
    </citation>
    <scope>NUCLEOTIDE SEQUENCE [LARGE SCALE GENOMIC DNA]</scope>
    <source>
        <strain evidence="2">TB1705</strain>
        <tissue evidence="2">Leaf</tissue>
    </source>
</reference>
<name>A0A7J7LC97_9MAGN</name>